<accession>A0ACC5R934</accession>
<proteinExistence type="predicted"/>
<dbReference type="Proteomes" id="UP000616151">
    <property type="component" value="Unassembled WGS sequence"/>
</dbReference>
<keyword evidence="1" id="KW-0032">Aminotransferase</keyword>
<sequence length="282" mass="29975">MSATVWFNGELATGSLAVDPGDRGLLLGDGIFETLAVFAGKPVWLAEHLERMIEAAKTLGIPADRGNIEAAIGETLRATPHHHGILRITLTRGAGIRGLAADGSTPSLLVTLAPWIKGMLFAPAKLVTSTIRRNETSPASGLKTLSYIDNILAAREAAAARCDDALLLNTKSQVAATTIANVFLLKNGRLATPPLSAGILPGIARRKLLTLTQAEERALVRAELREADALFLTNSLRLVRPVHALDGAELRHDDAALTRYFELLCAAVVAETGFDPRQADAL</sequence>
<organism evidence="1 2">
    <name type="scientific">Taklimakanibacter albus</name>
    <dbReference type="NCBI Taxonomy" id="2800327"/>
    <lineage>
        <taxon>Bacteria</taxon>
        <taxon>Pseudomonadati</taxon>
        <taxon>Pseudomonadota</taxon>
        <taxon>Alphaproteobacteria</taxon>
        <taxon>Hyphomicrobiales</taxon>
        <taxon>Aestuariivirgaceae</taxon>
        <taxon>Taklimakanibacter</taxon>
    </lineage>
</organism>
<comment type="caution">
    <text evidence="1">The sequence shown here is derived from an EMBL/GenBank/DDBJ whole genome shotgun (WGS) entry which is preliminary data.</text>
</comment>
<reference evidence="1" key="1">
    <citation type="submission" date="2021-01" db="EMBL/GenBank/DDBJ databases">
        <authorList>
            <person name="Sun Q."/>
        </authorList>
    </citation>
    <scope>NUCLEOTIDE SEQUENCE</scope>
    <source>
        <strain evidence="1">YIM B02566</strain>
    </source>
</reference>
<evidence type="ECO:0000313" key="1">
    <source>
        <dbReference type="EMBL" id="MBK1869103.1"/>
    </source>
</evidence>
<keyword evidence="1" id="KW-0808">Transferase</keyword>
<name>A0ACC5R934_9HYPH</name>
<evidence type="ECO:0000313" key="2">
    <source>
        <dbReference type="Proteomes" id="UP000616151"/>
    </source>
</evidence>
<gene>
    <name evidence="1" type="ORF">JHL16_22275</name>
</gene>
<protein>
    <submittedName>
        <fullName evidence="1">Aminotransferase class IV</fullName>
    </submittedName>
</protein>
<dbReference type="EMBL" id="JAENHL010000007">
    <property type="protein sequence ID" value="MBK1869103.1"/>
    <property type="molecule type" value="Genomic_DNA"/>
</dbReference>
<keyword evidence="2" id="KW-1185">Reference proteome</keyword>